<protein>
    <submittedName>
        <fullName evidence="4">Uncharacterized protein</fullName>
    </submittedName>
</protein>
<evidence type="ECO:0000313" key="4">
    <source>
        <dbReference type="EMBL" id="CAK8682805.1"/>
    </source>
</evidence>
<accession>A0ABP0FT32</accession>
<feature type="chain" id="PRO_5047401980" evidence="3">
    <location>
        <begin position="20"/>
        <end position="403"/>
    </location>
</feature>
<keyword evidence="1 3" id="KW-0732">Signal</keyword>
<feature type="compositionally biased region" description="Polar residues" evidence="2">
    <location>
        <begin position="325"/>
        <end position="345"/>
    </location>
</feature>
<name>A0ABP0FT32_CLALP</name>
<feature type="signal peptide" evidence="3">
    <location>
        <begin position="1"/>
        <end position="19"/>
    </location>
</feature>
<evidence type="ECO:0000256" key="3">
    <source>
        <dbReference type="SAM" id="SignalP"/>
    </source>
</evidence>
<dbReference type="SUPFAM" id="SSF57302">
    <property type="entry name" value="Snake toxin-like"/>
    <property type="match status" value="2"/>
</dbReference>
<feature type="region of interest" description="Disordered" evidence="2">
    <location>
        <begin position="325"/>
        <end position="372"/>
    </location>
</feature>
<evidence type="ECO:0000256" key="1">
    <source>
        <dbReference type="ARBA" id="ARBA00022729"/>
    </source>
</evidence>
<dbReference type="InterPro" id="IPR050975">
    <property type="entry name" value="Sleep_regulator"/>
</dbReference>
<dbReference type="PANTHER" id="PTHR33562">
    <property type="entry name" value="ATILLA, ISOFORM B-RELATED-RELATED"/>
    <property type="match status" value="1"/>
</dbReference>
<evidence type="ECO:0000256" key="2">
    <source>
        <dbReference type="SAM" id="MobiDB-lite"/>
    </source>
</evidence>
<sequence>MKQATVLILLFGFITKSFSFSCYHCTSVGNFSNSTCVGSKLDSSLLIQCPPMNEHCAVLTTIDLNTNETTSVVRKCVPLNVSTCIDTPLGLSCVSTCDTERCNDWDSSYLKSSADLTFKCHVCSSSSEPGCRDVGNNNTFLKNCSPGQKYCSVTTVTSSDGDIDVIRSCSSLGQASFAIVPDRTLCAASCESEGCNDFNNCRNRSGLNIDESSCNILPSAELTIANHTENGLKCFVCDSLVDSACKQDSLPSSFLQNCSDVERFCSKTSRSLPDGNGQWVEIVQRSCSAQYHNNFVVHNALINCVESCDSDGCNGRFTNETTVSIMPPTGTSEPSTNPVAPNSNEHSTKMPDVAKGHTEAGNSLETNEGGGGGGGGCTGLISSQLNTRVALIFFLYMLFSQFI</sequence>
<dbReference type="EMBL" id="CAWYQH010000096">
    <property type="protein sequence ID" value="CAK8682805.1"/>
    <property type="molecule type" value="Genomic_DNA"/>
</dbReference>
<dbReference type="PANTHER" id="PTHR33562:SF2">
    <property type="entry name" value="PROTEIN QUIVER"/>
    <property type="match status" value="1"/>
</dbReference>
<feature type="compositionally biased region" description="Basic and acidic residues" evidence="2">
    <location>
        <begin position="346"/>
        <end position="358"/>
    </location>
</feature>
<dbReference type="InterPro" id="IPR045860">
    <property type="entry name" value="Snake_toxin-like_sf"/>
</dbReference>
<dbReference type="Proteomes" id="UP001642483">
    <property type="component" value="Unassembled WGS sequence"/>
</dbReference>
<comment type="caution">
    <text evidence="4">The sequence shown here is derived from an EMBL/GenBank/DDBJ whole genome shotgun (WGS) entry which is preliminary data.</text>
</comment>
<evidence type="ECO:0000313" key="5">
    <source>
        <dbReference type="Proteomes" id="UP001642483"/>
    </source>
</evidence>
<keyword evidence="5" id="KW-1185">Reference proteome</keyword>
<gene>
    <name evidence="4" type="ORF">CVLEPA_LOCUS13585</name>
</gene>
<organism evidence="4 5">
    <name type="scientific">Clavelina lepadiformis</name>
    <name type="common">Light-bulb sea squirt</name>
    <name type="synonym">Ascidia lepadiformis</name>
    <dbReference type="NCBI Taxonomy" id="159417"/>
    <lineage>
        <taxon>Eukaryota</taxon>
        <taxon>Metazoa</taxon>
        <taxon>Chordata</taxon>
        <taxon>Tunicata</taxon>
        <taxon>Ascidiacea</taxon>
        <taxon>Aplousobranchia</taxon>
        <taxon>Clavelinidae</taxon>
        <taxon>Clavelina</taxon>
    </lineage>
</organism>
<proteinExistence type="predicted"/>
<reference evidence="4 5" key="1">
    <citation type="submission" date="2024-02" db="EMBL/GenBank/DDBJ databases">
        <authorList>
            <person name="Daric V."/>
            <person name="Darras S."/>
        </authorList>
    </citation>
    <scope>NUCLEOTIDE SEQUENCE [LARGE SCALE GENOMIC DNA]</scope>
</reference>